<dbReference type="RefSeq" id="WP_130597950.1">
    <property type="nucleotide sequence ID" value="NZ_CP036200.1"/>
</dbReference>
<keyword evidence="1" id="KW-0472">Membrane</keyword>
<keyword evidence="3" id="KW-1185">Reference proteome</keyword>
<feature type="transmembrane region" description="Helical" evidence="1">
    <location>
        <begin position="156"/>
        <end position="175"/>
    </location>
</feature>
<dbReference type="KEGG" id="smai:EXU30_04135"/>
<protein>
    <recommendedName>
        <fullName evidence="4">DNA gyrase subunit B</fullName>
    </recommendedName>
</protein>
<dbReference type="OrthoDB" id="8537043at2"/>
<evidence type="ECO:0000313" key="2">
    <source>
        <dbReference type="EMBL" id="QBF81976.1"/>
    </source>
</evidence>
<keyword evidence="1" id="KW-1133">Transmembrane helix</keyword>
<evidence type="ECO:0000313" key="3">
    <source>
        <dbReference type="Proteomes" id="UP000291106"/>
    </source>
</evidence>
<name>A0A411PEH3_9GAMM</name>
<feature type="transmembrane region" description="Helical" evidence="1">
    <location>
        <begin position="129"/>
        <end position="150"/>
    </location>
</feature>
<feature type="transmembrane region" description="Helical" evidence="1">
    <location>
        <begin position="31"/>
        <end position="47"/>
    </location>
</feature>
<keyword evidence="1" id="KW-0812">Transmembrane</keyword>
<dbReference type="Proteomes" id="UP000291106">
    <property type="component" value="Chromosome"/>
</dbReference>
<organism evidence="2 3">
    <name type="scientific">Shewanella maritima</name>
    <dbReference type="NCBI Taxonomy" id="2520507"/>
    <lineage>
        <taxon>Bacteria</taxon>
        <taxon>Pseudomonadati</taxon>
        <taxon>Pseudomonadota</taxon>
        <taxon>Gammaproteobacteria</taxon>
        <taxon>Alteromonadales</taxon>
        <taxon>Shewanellaceae</taxon>
        <taxon>Shewanella</taxon>
    </lineage>
</organism>
<evidence type="ECO:0000256" key="1">
    <source>
        <dbReference type="SAM" id="Phobius"/>
    </source>
</evidence>
<sequence>MKLGSLIPAALLALYPFLVYLAVQHQQTTALLLLLGAVFIARFIFAPSNKPLKLMTYVTSTIGLALVSASSLMPQSSWLLFYPVVINVSLSLMFAGSVWLKQPIITAIAKWRDPNLPESGIVYTRKLTCVWAVFCALNAVVAAITTTMSIDIWTLYNGLISYLLIGTFMLLEYLYRLRVMRRES</sequence>
<dbReference type="AlphaFoldDB" id="A0A411PEH3"/>
<gene>
    <name evidence="2" type="ORF">EXU30_04135</name>
</gene>
<accession>A0A411PEH3</accession>
<dbReference type="EMBL" id="CP036200">
    <property type="protein sequence ID" value="QBF81976.1"/>
    <property type="molecule type" value="Genomic_DNA"/>
</dbReference>
<proteinExistence type="predicted"/>
<reference evidence="2 3" key="1">
    <citation type="submission" date="2019-02" db="EMBL/GenBank/DDBJ databases">
        <title>Shewanella sp. D4-2 isolated from Dokdo Island.</title>
        <authorList>
            <person name="Baek K."/>
        </authorList>
    </citation>
    <scope>NUCLEOTIDE SEQUENCE [LARGE SCALE GENOMIC DNA]</scope>
    <source>
        <strain evidence="2 3">D4-2</strain>
    </source>
</reference>
<evidence type="ECO:0008006" key="4">
    <source>
        <dbReference type="Google" id="ProtNLM"/>
    </source>
</evidence>
<feature type="transmembrane region" description="Helical" evidence="1">
    <location>
        <begin position="79"/>
        <end position="100"/>
    </location>
</feature>